<dbReference type="PROSITE" id="PS51035">
    <property type="entry name" value="BAG"/>
    <property type="match status" value="1"/>
</dbReference>
<feature type="region of interest" description="Disordered" evidence="2">
    <location>
        <begin position="78"/>
        <end position="128"/>
    </location>
</feature>
<dbReference type="SUPFAM" id="SSF54236">
    <property type="entry name" value="Ubiquitin-like"/>
    <property type="match status" value="1"/>
</dbReference>
<dbReference type="EMBL" id="OX465085">
    <property type="protein sequence ID" value="CAI9301561.1"/>
    <property type="molecule type" value="Genomic_DNA"/>
</dbReference>
<keyword evidence="6" id="KW-1185">Reference proteome</keyword>
<feature type="compositionally biased region" description="Basic and acidic residues" evidence="2">
    <location>
        <begin position="78"/>
        <end position="88"/>
    </location>
</feature>
<dbReference type="InterPro" id="IPR036533">
    <property type="entry name" value="BAG_dom_sf"/>
</dbReference>
<feature type="domain" description="Ubiquitin-like" evidence="3">
    <location>
        <begin position="31"/>
        <end position="100"/>
    </location>
</feature>
<dbReference type="AlphaFoldDB" id="A0AA36A0H6"/>
<dbReference type="Gene3D" id="3.10.20.90">
    <property type="entry name" value="Phosphatidylinositol 3-kinase Catalytic Subunit, Chain A, domain 1"/>
    <property type="match status" value="1"/>
</dbReference>
<dbReference type="InterPro" id="IPR003103">
    <property type="entry name" value="BAG_domain"/>
</dbReference>
<feature type="domain" description="BAG" evidence="4">
    <location>
        <begin position="150"/>
        <end position="222"/>
    </location>
</feature>
<sequence length="254" mass="28171">MMEERGGEAAAAAPTTTTTTTGNEVEHTGASNIKVQVSYGSNNFDVFVLPQSTFGDLKREIAKATGLEPEAQNLLFRGKEKDENERLDMAGVKDNAKVIVTENSPTKDKDKDKDKEEEEHEEKEEENVEKVEEEVKEISKGVEAVSLVRKENDEFAEQVGSLEAVVCSGTQVSDKDFLFLTEMLMRQLLKLDGIDAQGEGRIQRKLEVRRVQGLVETLDDLKVKNSNPNPNPNPSSNVPEASATKATQEWEVFE</sequence>
<evidence type="ECO:0000313" key="5">
    <source>
        <dbReference type="EMBL" id="CAI9301561.1"/>
    </source>
</evidence>
<dbReference type="SUPFAM" id="SSF63491">
    <property type="entry name" value="BAG domain"/>
    <property type="match status" value="1"/>
</dbReference>
<evidence type="ECO:0000256" key="2">
    <source>
        <dbReference type="SAM" id="MobiDB-lite"/>
    </source>
</evidence>
<dbReference type="InterPro" id="IPR000626">
    <property type="entry name" value="Ubiquitin-like_dom"/>
</dbReference>
<dbReference type="GO" id="GO:0005737">
    <property type="term" value="C:cytoplasm"/>
    <property type="evidence" value="ECO:0007669"/>
    <property type="project" value="TreeGrafter"/>
</dbReference>
<feature type="region of interest" description="Disordered" evidence="2">
    <location>
        <begin position="1"/>
        <end position="29"/>
    </location>
</feature>
<reference evidence="5" key="1">
    <citation type="submission" date="2023-04" db="EMBL/GenBank/DDBJ databases">
        <authorList>
            <person name="Vijverberg K."/>
            <person name="Xiong W."/>
            <person name="Schranz E."/>
        </authorList>
    </citation>
    <scope>NUCLEOTIDE SEQUENCE</scope>
</reference>
<gene>
    <name evidence="5" type="ORF">LSALG_LOCUS40100</name>
</gene>
<evidence type="ECO:0000313" key="6">
    <source>
        <dbReference type="Proteomes" id="UP001177003"/>
    </source>
</evidence>
<dbReference type="PANTHER" id="PTHR12329:SF49">
    <property type="entry name" value="BAG FAMILY MOLECULAR CHAPERONE REGULATOR 4-LIKE ISOFORM X1"/>
    <property type="match status" value="1"/>
</dbReference>
<dbReference type="Proteomes" id="UP001177003">
    <property type="component" value="Chromosome 9"/>
</dbReference>
<name>A0AA36A0H6_LACSI</name>
<accession>A0AA36A0H6</accession>
<dbReference type="GO" id="GO:0050821">
    <property type="term" value="P:protein stabilization"/>
    <property type="evidence" value="ECO:0007669"/>
    <property type="project" value="TreeGrafter"/>
</dbReference>
<feature type="compositionally biased region" description="Low complexity" evidence="2">
    <location>
        <begin position="9"/>
        <end position="21"/>
    </location>
</feature>
<dbReference type="Pfam" id="PF00240">
    <property type="entry name" value="ubiquitin"/>
    <property type="match status" value="1"/>
</dbReference>
<dbReference type="SMART" id="SM00264">
    <property type="entry name" value="BAG"/>
    <property type="match status" value="1"/>
</dbReference>
<dbReference type="GO" id="GO:0051087">
    <property type="term" value="F:protein-folding chaperone binding"/>
    <property type="evidence" value="ECO:0007669"/>
    <property type="project" value="InterPro"/>
</dbReference>
<evidence type="ECO:0000259" key="4">
    <source>
        <dbReference type="PROSITE" id="PS51035"/>
    </source>
</evidence>
<evidence type="ECO:0008006" key="7">
    <source>
        <dbReference type="Google" id="ProtNLM"/>
    </source>
</evidence>
<feature type="compositionally biased region" description="Acidic residues" evidence="2">
    <location>
        <begin position="115"/>
        <end position="128"/>
    </location>
</feature>
<keyword evidence="1" id="KW-0143">Chaperone</keyword>
<protein>
    <recommendedName>
        <fullName evidence="7">BAG domain-containing protein</fullName>
    </recommendedName>
</protein>
<proteinExistence type="predicted"/>
<feature type="compositionally biased region" description="Basic and acidic residues" evidence="2">
    <location>
        <begin position="105"/>
        <end position="114"/>
    </location>
</feature>
<dbReference type="InterPro" id="IPR029071">
    <property type="entry name" value="Ubiquitin-like_domsf"/>
</dbReference>
<evidence type="ECO:0000256" key="1">
    <source>
        <dbReference type="ARBA" id="ARBA00023186"/>
    </source>
</evidence>
<organism evidence="5 6">
    <name type="scientific">Lactuca saligna</name>
    <name type="common">Willowleaf lettuce</name>
    <dbReference type="NCBI Taxonomy" id="75948"/>
    <lineage>
        <taxon>Eukaryota</taxon>
        <taxon>Viridiplantae</taxon>
        <taxon>Streptophyta</taxon>
        <taxon>Embryophyta</taxon>
        <taxon>Tracheophyta</taxon>
        <taxon>Spermatophyta</taxon>
        <taxon>Magnoliopsida</taxon>
        <taxon>eudicotyledons</taxon>
        <taxon>Gunneridae</taxon>
        <taxon>Pentapetalae</taxon>
        <taxon>asterids</taxon>
        <taxon>campanulids</taxon>
        <taxon>Asterales</taxon>
        <taxon>Asteraceae</taxon>
        <taxon>Cichorioideae</taxon>
        <taxon>Cichorieae</taxon>
        <taxon>Lactucinae</taxon>
        <taxon>Lactuca</taxon>
    </lineage>
</organism>
<dbReference type="PROSITE" id="PS50053">
    <property type="entry name" value="UBIQUITIN_2"/>
    <property type="match status" value="1"/>
</dbReference>
<dbReference type="GO" id="GO:0000774">
    <property type="term" value="F:adenyl-nucleotide exchange factor activity"/>
    <property type="evidence" value="ECO:0007669"/>
    <property type="project" value="TreeGrafter"/>
</dbReference>
<dbReference type="PANTHER" id="PTHR12329">
    <property type="entry name" value="BCL2-ASSOCIATED ATHANOGENE"/>
    <property type="match status" value="1"/>
</dbReference>
<dbReference type="Gene3D" id="1.20.58.120">
    <property type="entry name" value="BAG domain"/>
    <property type="match status" value="1"/>
</dbReference>
<feature type="region of interest" description="Disordered" evidence="2">
    <location>
        <begin position="222"/>
        <end position="254"/>
    </location>
</feature>
<dbReference type="Pfam" id="PF02179">
    <property type="entry name" value="BAG"/>
    <property type="match status" value="1"/>
</dbReference>
<dbReference type="InterPro" id="IPR039773">
    <property type="entry name" value="BAG_chaperone_regulator"/>
</dbReference>
<evidence type="ECO:0000259" key="3">
    <source>
        <dbReference type="PROSITE" id="PS50053"/>
    </source>
</evidence>